<keyword evidence="1" id="KW-0732">Signal</keyword>
<dbReference type="Proteomes" id="UP000198281">
    <property type="component" value="Unassembled WGS sequence"/>
</dbReference>
<reference evidence="3" key="1">
    <citation type="submission" date="2017-06" db="EMBL/GenBank/DDBJ databases">
        <authorList>
            <person name="Varghese N."/>
            <person name="Submissions S."/>
        </authorList>
    </citation>
    <scope>NUCLEOTIDE SEQUENCE [LARGE SCALE GENOMIC DNA]</scope>
    <source>
        <strain evidence="3">LNB2</strain>
    </source>
</reference>
<gene>
    <name evidence="2" type="ORF">SAMN06295912_110105</name>
</gene>
<sequence length="137" mass="14453">MGMVAKIGGVAMVALWLSGTAMAAEPLRVQRQDAQTVVIERDDAAAASFWLSKDTQLDDGDSAVARASTARRLTASVPAGERLFVIMQRGDGAPLVAAERVLPLERAATSAISAATRRATARLCGGARRSVRVRCRC</sequence>
<evidence type="ECO:0000256" key="1">
    <source>
        <dbReference type="SAM" id="SignalP"/>
    </source>
</evidence>
<name>A0A239FZ50_9SPHN</name>
<protein>
    <submittedName>
        <fullName evidence="2">Uncharacterized protein</fullName>
    </submittedName>
</protein>
<proteinExistence type="predicted"/>
<evidence type="ECO:0000313" key="2">
    <source>
        <dbReference type="EMBL" id="SNS62025.1"/>
    </source>
</evidence>
<feature type="signal peptide" evidence="1">
    <location>
        <begin position="1"/>
        <end position="23"/>
    </location>
</feature>
<keyword evidence="3" id="KW-1185">Reference proteome</keyword>
<accession>A0A239FZ50</accession>
<dbReference type="EMBL" id="FZOS01000010">
    <property type="protein sequence ID" value="SNS62025.1"/>
    <property type="molecule type" value="Genomic_DNA"/>
</dbReference>
<organism evidence="2 3">
    <name type="scientific">Edaphosphingomonas laterariae</name>
    <dbReference type="NCBI Taxonomy" id="861865"/>
    <lineage>
        <taxon>Bacteria</taxon>
        <taxon>Pseudomonadati</taxon>
        <taxon>Pseudomonadota</taxon>
        <taxon>Alphaproteobacteria</taxon>
        <taxon>Sphingomonadales</taxon>
        <taxon>Rhizorhabdaceae</taxon>
        <taxon>Edaphosphingomonas</taxon>
    </lineage>
</organism>
<feature type="chain" id="PRO_5013189952" evidence="1">
    <location>
        <begin position="24"/>
        <end position="137"/>
    </location>
</feature>
<dbReference type="AlphaFoldDB" id="A0A239FZ50"/>
<evidence type="ECO:0000313" key="3">
    <source>
        <dbReference type="Proteomes" id="UP000198281"/>
    </source>
</evidence>